<feature type="domain" description="PAS" evidence="17">
    <location>
        <begin position="341"/>
        <end position="385"/>
    </location>
</feature>
<evidence type="ECO:0000256" key="13">
    <source>
        <dbReference type="PROSITE-ProRule" id="PRU00169"/>
    </source>
</evidence>
<evidence type="ECO:0000256" key="2">
    <source>
        <dbReference type="ARBA" id="ARBA00004370"/>
    </source>
</evidence>
<dbReference type="EC" id="2.7.13.3" evidence="3"/>
<dbReference type="CDD" id="cd00082">
    <property type="entry name" value="HisKA"/>
    <property type="match status" value="1"/>
</dbReference>
<evidence type="ECO:0000256" key="14">
    <source>
        <dbReference type="SAM" id="Phobius"/>
    </source>
</evidence>
<dbReference type="EMBL" id="FORX01000018">
    <property type="protein sequence ID" value="SFK24914.1"/>
    <property type="molecule type" value="Genomic_DNA"/>
</dbReference>
<proteinExistence type="predicted"/>
<accession>A0A1I3XZB6</accession>
<dbReference type="Pfam" id="PF13426">
    <property type="entry name" value="PAS_9"/>
    <property type="match status" value="1"/>
</dbReference>
<dbReference type="InterPro" id="IPR036890">
    <property type="entry name" value="HATPase_C_sf"/>
</dbReference>
<dbReference type="FunFam" id="3.30.450.20:FF:000099">
    <property type="entry name" value="Sensory box sensor histidine kinase"/>
    <property type="match status" value="1"/>
</dbReference>
<dbReference type="InterPro" id="IPR000700">
    <property type="entry name" value="PAS-assoc_C"/>
</dbReference>
<evidence type="ECO:0000256" key="4">
    <source>
        <dbReference type="ARBA" id="ARBA00022553"/>
    </source>
</evidence>
<dbReference type="CDD" id="cd17546">
    <property type="entry name" value="REC_hyHK_CKI1_RcsC-like"/>
    <property type="match status" value="1"/>
</dbReference>
<dbReference type="Gene3D" id="2.10.70.100">
    <property type="match status" value="1"/>
</dbReference>
<dbReference type="PROSITE" id="PS50110">
    <property type="entry name" value="RESPONSE_REGULATORY"/>
    <property type="match status" value="1"/>
</dbReference>
<dbReference type="STRING" id="52560.SAMN04488082_11819"/>
<dbReference type="SUPFAM" id="SSF55785">
    <property type="entry name" value="PYP-like sensor domain (PAS domain)"/>
    <property type="match status" value="4"/>
</dbReference>
<evidence type="ECO:0000256" key="8">
    <source>
        <dbReference type="ARBA" id="ARBA00022777"/>
    </source>
</evidence>
<feature type="modified residue" description="4-aspartylphosphate" evidence="13">
    <location>
        <position position="905"/>
    </location>
</feature>
<evidence type="ECO:0000256" key="3">
    <source>
        <dbReference type="ARBA" id="ARBA00012438"/>
    </source>
</evidence>
<comment type="subcellular location">
    <subcellularLocation>
        <location evidence="2">Membrane</location>
    </subcellularLocation>
</comment>
<keyword evidence="9" id="KW-0067">ATP-binding</keyword>
<feature type="domain" description="PAC" evidence="18">
    <location>
        <begin position="542"/>
        <end position="594"/>
    </location>
</feature>
<dbReference type="SUPFAM" id="SSF52172">
    <property type="entry name" value="CheY-like"/>
    <property type="match status" value="1"/>
</dbReference>
<dbReference type="Pfam" id="PF00072">
    <property type="entry name" value="Response_reg"/>
    <property type="match status" value="1"/>
</dbReference>
<dbReference type="NCBIfam" id="TIGR00229">
    <property type="entry name" value="sensory_box"/>
    <property type="match status" value="3"/>
</dbReference>
<dbReference type="Pfam" id="PF00512">
    <property type="entry name" value="HisKA"/>
    <property type="match status" value="1"/>
</dbReference>
<dbReference type="PROSITE" id="PS51257">
    <property type="entry name" value="PROKAR_LIPOPROTEIN"/>
    <property type="match status" value="1"/>
</dbReference>
<protein>
    <recommendedName>
        <fullName evidence="3">histidine kinase</fullName>
        <ecNumber evidence="3">2.7.13.3</ecNumber>
    </recommendedName>
</protein>
<evidence type="ECO:0000259" key="18">
    <source>
        <dbReference type="PROSITE" id="PS50113"/>
    </source>
</evidence>
<evidence type="ECO:0000259" key="17">
    <source>
        <dbReference type="PROSITE" id="PS50112"/>
    </source>
</evidence>
<dbReference type="PANTHER" id="PTHR45339:SF1">
    <property type="entry name" value="HYBRID SIGNAL TRANSDUCTION HISTIDINE KINASE J"/>
    <property type="match status" value="1"/>
</dbReference>
<evidence type="ECO:0000256" key="1">
    <source>
        <dbReference type="ARBA" id="ARBA00000085"/>
    </source>
</evidence>
<evidence type="ECO:0000256" key="9">
    <source>
        <dbReference type="ARBA" id="ARBA00022840"/>
    </source>
</evidence>
<dbReference type="GO" id="GO:0000155">
    <property type="term" value="F:phosphorelay sensor kinase activity"/>
    <property type="evidence" value="ECO:0007669"/>
    <property type="project" value="InterPro"/>
</dbReference>
<dbReference type="InterPro" id="IPR013655">
    <property type="entry name" value="PAS_fold_3"/>
</dbReference>
<dbReference type="InterPro" id="IPR035965">
    <property type="entry name" value="PAS-like_dom_sf"/>
</dbReference>
<dbReference type="GO" id="GO:0005524">
    <property type="term" value="F:ATP binding"/>
    <property type="evidence" value="ECO:0007669"/>
    <property type="project" value="UniProtKB-KW"/>
</dbReference>
<feature type="domain" description="PAC" evidence="18">
    <location>
        <begin position="289"/>
        <end position="340"/>
    </location>
</feature>
<keyword evidence="4 13" id="KW-0597">Phosphoprotein</keyword>
<dbReference type="CDD" id="cd16922">
    <property type="entry name" value="HATPase_EvgS-ArcB-TorS-like"/>
    <property type="match status" value="1"/>
</dbReference>
<evidence type="ECO:0000256" key="7">
    <source>
        <dbReference type="ARBA" id="ARBA00022741"/>
    </source>
</evidence>
<dbReference type="InterPro" id="IPR001789">
    <property type="entry name" value="Sig_transdc_resp-reg_receiver"/>
</dbReference>
<dbReference type="AlphaFoldDB" id="A0A1I3XZB6"/>
<gene>
    <name evidence="19" type="ORF">SAMN04488082_11819</name>
</gene>
<dbReference type="Pfam" id="PF02518">
    <property type="entry name" value="HATPase_c"/>
    <property type="match status" value="1"/>
</dbReference>
<dbReference type="Gene3D" id="3.40.50.2300">
    <property type="match status" value="1"/>
</dbReference>
<keyword evidence="11" id="KW-0902">Two-component regulatory system</keyword>
<dbReference type="InterPro" id="IPR036097">
    <property type="entry name" value="HisK_dim/P_sf"/>
</dbReference>
<evidence type="ECO:0000313" key="19">
    <source>
        <dbReference type="EMBL" id="SFK24914.1"/>
    </source>
</evidence>
<dbReference type="InterPro" id="IPR011006">
    <property type="entry name" value="CheY-like_superfamily"/>
</dbReference>
<keyword evidence="6 14" id="KW-0812">Transmembrane</keyword>
<dbReference type="PROSITE" id="PS50112">
    <property type="entry name" value="PAS"/>
    <property type="match status" value="1"/>
</dbReference>
<evidence type="ECO:0000256" key="10">
    <source>
        <dbReference type="ARBA" id="ARBA00022989"/>
    </source>
</evidence>
<evidence type="ECO:0000256" key="6">
    <source>
        <dbReference type="ARBA" id="ARBA00022692"/>
    </source>
</evidence>
<dbReference type="InterPro" id="IPR005467">
    <property type="entry name" value="His_kinase_dom"/>
</dbReference>
<dbReference type="InterPro" id="IPR003661">
    <property type="entry name" value="HisK_dim/P_dom"/>
</dbReference>
<keyword evidence="7" id="KW-0547">Nucleotide-binding</keyword>
<dbReference type="InterPro" id="IPR004358">
    <property type="entry name" value="Sig_transdc_His_kin-like_C"/>
</dbReference>
<dbReference type="Pfam" id="PF08447">
    <property type="entry name" value="PAS_3"/>
    <property type="match status" value="3"/>
</dbReference>
<dbReference type="PROSITE" id="PS50113">
    <property type="entry name" value="PAC"/>
    <property type="match status" value="4"/>
</dbReference>
<keyword evidence="5" id="KW-0808">Transferase</keyword>
<evidence type="ECO:0000256" key="12">
    <source>
        <dbReference type="ARBA" id="ARBA00023136"/>
    </source>
</evidence>
<name>A0A1I3XZB6_9BACT</name>
<dbReference type="SMART" id="SM00448">
    <property type="entry name" value="REC"/>
    <property type="match status" value="1"/>
</dbReference>
<dbReference type="FunFam" id="3.30.565.10:FF:000010">
    <property type="entry name" value="Sensor histidine kinase RcsC"/>
    <property type="match status" value="1"/>
</dbReference>
<evidence type="ECO:0000256" key="5">
    <source>
        <dbReference type="ARBA" id="ARBA00022679"/>
    </source>
</evidence>
<keyword evidence="12 14" id="KW-0472">Membrane</keyword>
<sequence length="980" mass="110147">MRKETIFSKSIFGIVLPYFIFACLWILISDSILAVIDLDAPTVVRWSIYKGWGFVFVSAALLMTLIRLHSASHEELLNRLAESEDRFRLVCDNLPDSYVYQFTLEPDGTPRFLFLSAGIERLHGLSAEDVMRDGRLLYNQVSPAQFQEMKANQVASIKDLSDFVMKLSMRRADGVWRWFQISSRPRRLADGRIIWDGVITDISEQMESQQEIQRASELLEQAGEIAGLGGWEFNVKTLQGTWTSQVARIHDLASSEKVSVEQGLSFYIETSREKIASAVQDAVDLALPYDLELEMLTAAGNKKWVRTVGRPVVEDGQVVKITGVIQDVTEMKKAEISLRESEQRYREIFNATSEAIFISEADTGRLLDVNDAMLTMYGYHSKEAVLAGNIGDLSSNEEPFTEAEAQKRIVAAFHGERLQFDWQAKRHDGTVFPVEITLRHSIIGGRKRIIAAARDITERKRAETALRESEHHFRTLANAGTALIWTSGPDMLCDYFNDAWLDFTGRNLEQELGHGWAEGVHPDDFDRCQNFYLAKFNLREAFEIEYRLRHADGSYRWILDLGNPRHDSAGAFIGYIGHCYDITERKHNEQALIQAKEDAEAANNAKSSFLANMSHEIRTPLNGIMAMMQVLEMTPLNPEQAKYVSMAMTSSDRLARLLTDLLDLSRIESGRMVLREEEFGARELCESVFELFLVASREKGIKLESSLDPALPPRMLGDESRLRQILFNLIGNAVKFTNTGSVTLEMTPLRFENGQPLVLMSVIDTGIGIPTERLDELFQPFSQVETSYTRKYQGAGLGLSIVRRLVELMDGHIIMDSVPDEGTSVHVILPLKLPPALLNARDRENSGQDKPMRGMRILLAEDDWANAFATKTLLEKSGHEVSLAVNGQEVLDLLEKQGFDLILMDIQMPVMDGVAATRAIRAKTSQASRKDIPIIAMTAFAMRGDKDKFLDAGMSGYLSKPVTMKDLQSELAKVAQGFVG</sequence>
<keyword evidence="10 14" id="KW-1133">Transmembrane helix</keyword>
<dbReference type="PANTHER" id="PTHR45339">
    <property type="entry name" value="HYBRID SIGNAL TRANSDUCTION HISTIDINE KINASE J"/>
    <property type="match status" value="1"/>
</dbReference>
<dbReference type="Proteomes" id="UP000198635">
    <property type="component" value="Unassembled WGS sequence"/>
</dbReference>
<evidence type="ECO:0000259" key="16">
    <source>
        <dbReference type="PROSITE" id="PS50110"/>
    </source>
</evidence>
<organism evidence="19 20">
    <name type="scientific">Desulfomicrobium apsheronum</name>
    <dbReference type="NCBI Taxonomy" id="52560"/>
    <lineage>
        <taxon>Bacteria</taxon>
        <taxon>Pseudomonadati</taxon>
        <taxon>Thermodesulfobacteriota</taxon>
        <taxon>Desulfovibrionia</taxon>
        <taxon>Desulfovibrionales</taxon>
        <taxon>Desulfomicrobiaceae</taxon>
        <taxon>Desulfomicrobium</taxon>
    </lineage>
</organism>
<dbReference type="SMART" id="SM00388">
    <property type="entry name" value="HisKA"/>
    <property type="match status" value="1"/>
</dbReference>
<dbReference type="InterPro" id="IPR000014">
    <property type="entry name" value="PAS"/>
</dbReference>
<dbReference type="SMART" id="SM00086">
    <property type="entry name" value="PAC"/>
    <property type="match status" value="4"/>
</dbReference>
<evidence type="ECO:0000256" key="11">
    <source>
        <dbReference type="ARBA" id="ARBA00023012"/>
    </source>
</evidence>
<reference evidence="20" key="1">
    <citation type="submission" date="2016-10" db="EMBL/GenBank/DDBJ databases">
        <authorList>
            <person name="Varghese N."/>
            <person name="Submissions S."/>
        </authorList>
    </citation>
    <scope>NUCLEOTIDE SEQUENCE [LARGE SCALE GENOMIC DNA]</scope>
    <source>
        <strain evidence="20">DSM 5918</strain>
    </source>
</reference>
<dbReference type="SMART" id="SM00387">
    <property type="entry name" value="HATPase_c"/>
    <property type="match status" value="1"/>
</dbReference>
<dbReference type="SUPFAM" id="SSF47384">
    <property type="entry name" value="Homodimeric domain of signal transducing histidine kinase"/>
    <property type="match status" value="1"/>
</dbReference>
<dbReference type="FunFam" id="1.10.287.130:FF:000004">
    <property type="entry name" value="Ethylene receptor 1"/>
    <property type="match status" value="1"/>
</dbReference>
<feature type="domain" description="PAC" evidence="18">
    <location>
        <begin position="418"/>
        <end position="468"/>
    </location>
</feature>
<dbReference type="PROSITE" id="PS50109">
    <property type="entry name" value="HIS_KIN"/>
    <property type="match status" value="1"/>
</dbReference>
<evidence type="ECO:0000259" key="15">
    <source>
        <dbReference type="PROSITE" id="PS50109"/>
    </source>
</evidence>
<dbReference type="Gene3D" id="1.10.287.130">
    <property type="match status" value="1"/>
</dbReference>
<dbReference type="InterPro" id="IPR001610">
    <property type="entry name" value="PAC"/>
</dbReference>
<dbReference type="SMART" id="SM00091">
    <property type="entry name" value="PAS"/>
    <property type="match status" value="3"/>
</dbReference>
<feature type="domain" description="Histidine kinase" evidence="15">
    <location>
        <begin position="612"/>
        <end position="833"/>
    </location>
</feature>
<feature type="domain" description="PAC" evidence="18">
    <location>
        <begin position="163"/>
        <end position="214"/>
    </location>
</feature>
<keyword evidence="20" id="KW-1185">Reference proteome</keyword>
<dbReference type="GO" id="GO:0016020">
    <property type="term" value="C:membrane"/>
    <property type="evidence" value="ECO:0007669"/>
    <property type="project" value="UniProtKB-SubCell"/>
</dbReference>
<dbReference type="InterPro" id="IPR003594">
    <property type="entry name" value="HATPase_dom"/>
</dbReference>
<dbReference type="Gene3D" id="3.30.450.20">
    <property type="entry name" value="PAS domain"/>
    <property type="match status" value="4"/>
</dbReference>
<feature type="domain" description="Response regulatory" evidence="16">
    <location>
        <begin position="856"/>
        <end position="975"/>
    </location>
</feature>
<dbReference type="CDD" id="cd00130">
    <property type="entry name" value="PAS"/>
    <property type="match status" value="2"/>
</dbReference>
<comment type="catalytic activity">
    <reaction evidence="1">
        <text>ATP + protein L-histidine = ADP + protein N-phospho-L-histidine.</text>
        <dbReference type="EC" id="2.7.13.3"/>
    </reaction>
</comment>
<dbReference type="Gene3D" id="3.30.565.10">
    <property type="entry name" value="Histidine kinase-like ATPase, C-terminal domain"/>
    <property type="match status" value="1"/>
</dbReference>
<keyword evidence="8" id="KW-0418">Kinase</keyword>
<evidence type="ECO:0000313" key="20">
    <source>
        <dbReference type="Proteomes" id="UP000198635"/>
    </source>
</evidence>
<dbReference type="PRINTS" id="PR00344">
    <property type="entry name" value="BCTRLSENSOR"/>
</dbReference>
<dbReference type="SUPFAM" id="SSF55874">
    <property type="entry name" value="ATPase domain of HSP90 chaperone/DNA topoisomerase II/histidine kinase"/>
    <property type="match status" value="1"/>
</dbReference>
<feature type="transmembrane region" description="Helical" evidence="14">
    <location>
        <begin position="12"/>
        <end position="36"/>
    </location>
</feature>